<dbReference type="EC" id="2.1.1.33" evidence="2"/>
<evidence type="ECO:0000256" key="4">
    <source>
        <dbReference type="ARBA" id="ARBA00022679"/>
    </source>
</evidence>
<evidence type="ECO:0000313" key="7">
    <source>
        <dbReference type="EMBL" id="AXF50748.1"/>
    </source>
</evidence>
<keyword evidence="6" id="KW-0819">tRNA processing</keyword>
<proteinExistence type="predicted"/>
<sequence length="302" mass="34209">MSVKVTGVHSTQGLRDLFGRGMNSDLYKLPADKQEMDRLSLQHRIWKLMADGLYPKEADAAIRRVLHRTKGDSNPPMILDIGSGSGTWAVEMAQKFPHAEVVGMDLIQSTPRLVRLHEHSLLTQKFIKVGHQFCPVELHAEILALVTSVFTENLETYKLARTGNDESEDRSQRVDHSWFARWMFEVTERWTTRAQQNTDGDKLHILIDEDGHFEEAQKIAYWSPIGWDGQGIVSDTVKGAEIGRLMVLNVFDFLQASKPSLLASGLSKEVVESWVKNVQAEAINPAKHMLLKWAITWATKRP</sequence>
<evidence type="ECO:0000256" key="1">
    <source>
        <dbReference type="ARBA" id="ARBA00000142"/>
    </source>
</evidence>
<dbReference type="InterPro" id="IPR029063">
    <property type="entry name" value="SAM-dependent_MTases_sf"/>
</dbReference>
<dbReference type="Gene3D" id="3.40.50.150">
    <property type="entry name" value="Vaccinia Virus protein VP39"/>
    <property type="match status" value="1"/>
</dbReference>
<evidence type="ECO:0000256" key="6">
    <source>
        <dbReference type="ARBA" id="ARBA00022694"/>
    </source>
</evidence>
<accession>A0A345BJX7</accession>
<protein>
    <recommendedName>
        <fullName evidence="2">tRNA (guanine(46)-N(7))-methyltransferase</fullName>
        <ecNumber evidence="2">2.1.1.33</ecNumber>
    </recommendedName>
</protein>
<dbReference type="EMBL" id="MH037246">
    <property type="protein sequence ID" value="AXF50748.1"/>
    <property type="molecule type" value="Genomic_DNA"/>
</dbReference>
<dbReference type="Pfam" id="PF02390">
    <property type="entry name" value="Methyltransf_4"/>
    <property type="match status" value="1"/>
</dbReference>
<dbReference type="AlphaFoldDB" id="A0A345BJX7"/>
<dbReference type="SUPFAM" id="SSF53335">
    <property type="entry name" value="S-adenosyl-L-methionine-dependent methyltransferases"/>
    <property type="match status" value="1"/>
</dbReference>
<evidence type="ECO:0000256" key="2">
    <source>
        <dbReference type="ARBA" id="ARBA00011977"/>
    </source>
</evidence>
<keyword evidence="5" id="KW-0949">S-adenosyl-L-methionine</keyword>
<dbReference type="InterPro" id="IPR003358">
    <property type="entry name" value="tRNA_(Gua-N-7)_MeTrfase_Trmb"/>
</dbReference>
<evidence type="ECO:0000256" key="5">
    <source>
        <dbReference type="ARBA" id="ARBA00022691"/>
    </source>
</evidence>
<reference evidence="7" key="1">
    <citation type="submission" date="2018-03" db="EMBL/GenBank/DDBJ databases">
        <authorList>
            <person name="Keele B.F."/>
        </authorList>
    </citation>
    <scope>NUCLEOTIDE SEQUENCE</scope>
</reference>
<keyword evidence="3 7" id="KW-0489">Methyltransferase</keyword>
<dbReference type="CDD" id="cd02440">
    <property type="entry name" value="AdoMet_MTases"/>
    <property type="match status" value="1"/>
</dbReference>
<name>A0A345BJX7_9AGAM</name>
<organism evidence="7">
    <name type="scientific">Inonotus obliquus</name>
    <dbReference type="NCBI Taxonomy" id="167356"/>
    <lineage>
        <taxon>Eukaryota</taxon>
        <taxon>Fungi</taxon>
        <taxon>Dikarya</taxon>
        <taxon>Basidiomycota</taxon>
        <taxon>Agaricomycotina</taxon>
        <taxon>Agaricomycetes</taxon>
        <taxon>Hymenochaetales</taxon>
        <taxon>Hymenochaetaceae</taxon>
        <taxon>Inonotus</taxon>
    </lineage>
</organism>
<evidence type="ECO:0000256" key="3">
    <source>
        <dbReference type="ARBA" id="ARBA00022603"/>
    </source>
</evidence>
<dbReference type="GO" id="GO:0008176">
    <property type="term" value="F:tRNA (guanine(46)-N7)-methyltransferase activity"/>
    <property type="evidence" value="ECO:0007669"/>
    <property type="project" value="UniProtKB-EC"/>
</dbReference>
<comment type="catalytic activity">
    <reaction evidence="1">
        <text>guanosine(46) in tRNA + S-adenosyl-L-methionine = N(7)-methylguanosine(46) in tRNA + S-adenosyl-L-homocysteine</text>
        <dbReference type="Rhea" id="RHEA:42708"/>
        <dbReference type="Rhea" id="RHEA-COMP:10188"/>
        <dbReference type="Rhea" id="RHEA-COMP:10189"/>
        <dbReference type="ChEBI" id="CHEBI:57856"/>
        <dbReference type="ChEBI" id="CHEBI:59789"/>
        <dbReference type="ChEBI" id="CHEBI:74269"/>
        <dbReference type="ChEBI" id="CHEBI:74480"/>
        <dbReference type="EC" id="2.1.1.33"/>
    </reaction>
</comment>
<keyword evidence="4 7" id="KW-0808">Transferase</keyword>